<dbReference type="RefSeq" id="WP_283431046.1">
    <property type="nucleotide sequence ID" value="NZ_FXUG01000001.1"/>
</dbReference>
<reference evidence="1 2" key="1">
    <citation type="submission" date="2017-05" db="EMBL/GenBank/DDBJ databases">
        <authorList>
            <person name="Varghese N."/>
            <person name="Submissions S."/>
        </authorList>
    </citation>
    <scope>NUCLEOTIDE SEQUENCE [LARGE SCALE GENOMIC DNA]</scope>
    <source>
        <strain evidence="1 2">DSM 25457</strain>
    </source>
</reference>
<comment type="caution">
    <text evidence="1">The sequence shown here is derived from an EMBL/GenBank/DDBJ whole genome shotgun (WGS) entry which is preliminary data.</text>
</comment>
<protein>
    <submittedName>
        <fullName evidence="1">Uncharacterized protein</fullName>
    </submittedName>
</protein>
<gene>
    <name evidence="1" type="ORF">SAMN06265222_101873</name>
</gene>
<dbReference type="Proteomes" id="UP001158067">
    <property type="component" value="Unassembled WGS sequence"/>
</dbReference>
<sequence>MSFADVPLLDCYTHRVLLPQDGWCEMMMSRLPFKVDEVRFPTEDDTPQIDATIQLDHDETIRLIPVYPRLRES</sequence>
<dbReference type="EMBL" id="FXUG01000001">
    <property type="protein sequence ID" value="SMP42997.1"/>
    <property type="molecule type" value="Genomic_DNA"/>
</dbReference>
<accession>A0ABY1PR48</accession>
<evidence type="ECO:0000313" key="2">
    <source>
        <dbReference type="Proteomes" id="UP001158067"/>
    </source>
</evidence>
<organism evidence="1 2">
    <name type="scientific">Neorhodopirellula lusitana</name>
    <dbReference type="NCBI Taxonomy" id="445327"/>
    <lineage>
        <taxon>Bacteria</taxon>
        <taxon>Pseudomonadati</taxon>
        <taxon>Planctomycetota</taxon>
        <taxon>Planctomycetia</taxon>
        <taxon>Pirellulales</taxon>
        <taxon>Pirellulaceae</taxon>
        <taxon>Neorhodopirellula</taxon>
    </lineage>
</organism>
<evidence type="ECO:0000313" key="1">
    <source>
        <dbReference type="EMBL" id="SMP42997.1"/>
    </source>
</evidence>
<proteinExistence type="predicted"/>
<keyword evidence="2" id="KW-1185">Reference proteome</keyword>
<name>A0ABY1PR48_9BACT</name>